<feature type="compositionally biased region" description="Basic and acidic residues" evidence="8">
    <location>
        <begin position="1070"/>
        <end position="1085"/>
    </location>
</feature>
<feature type="compositionally biased region" description="Polar residues" evidence="8">
    <location>
        <begin position="314"/>
        <end position="324"/>
    </location>
</feature>
<dbReference type="PANTHER" id="PTHR24058">
    <property type="entry name" value="DUAL SPECIFICITY PROTEIN KINASE"/>
    <property type="match status" value="1"/>
</dbReference>
<keyword evidence="3" id="KW-0808">Transferase</keyword>
<feature type="compositionally biased region" description="Low complexity" evidence="8">
    <location>
        <begin position="25"/>
        <end position="36"/>
    </location>
</feature>
<feature type="compositionally biased region" description="Low complexity" evidence="8">
    <location>
        <begin position="250"/>
        <end position="266"/>
    </location>
</feature>
<keyword evidence="4 7" id="KW-0547">Nucleotide-binding</keyword>
<dbReference type="PROSITE" id="PS00107">
    <property type="entry name" value="PROTEIN_KINASE_ATP"/>
    <property type="match status" value="1"/>
</dbReference>
<dbReference type="PROSITE" id="PS00108">
    <property type="entry name" value="PROTEIN_KINASE_ST"/>
    <property type="match status" value="1"/>
</dbReference>
<evidence type="ECO:0000256" key="2">
    <source>
        <dbReference type="ARBA" id="ARBA00022527"/>
    </source>
</evidence>
<feature type="compositionally biased region" description="Low complexity" evidence="8">
    <location>
        <begin position="1677"/>
        <end position="1698"/>
    </location>
</feature>
<feature type="region of interest" description="Disordered" evidence="8">
    <location>
        <begin position="849"/>
        <end position="910"/>
    </location>
</feature>
<feature type="compositionally biased region" description="Polar residues" evidence="8">
    <location>
        <begin position="1203"/>
        <end position="1217"/>
    </location>
</feature>
<dbReference type="PROSITE" id="PS50011">
    <property type="entry name" value="PROTEIN_KINASE_DOM"/>
    <property type="match status" value="1"/>
</dbReference>
<feature type="compositionally biased region" description="Polar residues" evidence="8">
    <location>
        <begin position="983"/>
        <end position="1001"/>
    </location>
</feature>
<feature type="domain" description="Protein kinase" evidence="9">
    <location>
        <begin position="1360"/>
        <end position="1656"/>
    </location>
</feature>
<feature type="compositionally biased region" description="Polar residues" evidence="8">
    <location>
        <begin position="609"/>
        <end position="627"/>
    </location>
</feature>
<feature type="region of interest" description="Disordered" evidence="8">
    <location>
        <begin position="1806"/>
        <end position="1848"/>
    </location>
</feature>
<feature type="compositionally biased region" description="Polar residues" evidence="8">
    <location>
        <begin position="1109"/>
        <end position="1136"/>
    </location>
</feature>
<evidence type="ECO:0000256" key="1">
    <source>
        <dbReference type="ARBA" id="ARBA00008867"/>
    </source>
</evidence>
<feature type="compositionally biased region" description="Low complexity" evidence="8">
    <location>
        <begin position="755"/>
        <end position="773"/>
    </location>
</feature>
<feature type="binding site" evidence="7">
    <location>
        <position position="1389"/>
    </location>
    <ligand>
        <name>ATP</name>
        <dbReference type="ChEBI" id="CHEBI:30616"/>
    </ligand>
</feature>
<feature type="compositionally biased region" description="Low complexity" evidence="8">
    <location>
        <begin position="783"/>
        <end position="793"/>
    </location>
</feature>
<dbReference type="CDD" id="cd14210">
    <property type="entry name" value="PKc_DYRK"/>
    <property type="match status" value="1"/>
</dbReference>
<feature type="compositionally biased region" description="Basic and acidic residues" evidence="8">
    <location>
        <begin position="704"/>
        <end position="713"/>
    </location>
</feature>
<keyword evidence="6 7" id="KW-0067">ATP-binding</keyword>
<feature type="compositionally biased region" description="Polar residues" evidence="8">
    <location>
        <begin position="1184"/>
        <end position="1196"/>
    </location>
</feature>
<comment type="caution">
    <text evidence="10">The sequence shown here is derived from an EMBL/GenBank/DDBJ whole genome shotgun (WGS) entry which is preliminary data.</text>
</comment>
<dbReference type="Gene3D" id="1.10.510.10">
    <property type="entry name" value="Transferase(Phosphotransferase) domain 1"/>
    <property type="match status" value="1"/>
</dbReference>
<keyword evidence="2" id="KW-0723">Serine/threonine-protein kinase</keyword>
<feature type="compositionally biased region" description="Polar residues" evidence="8">
    <location>
        <begin position="205"/>
        <end position="216"/>
    </location>
</feature>
<evidence type="ECO:0000256" key="3">
    <source>
        <dbReference type="ARBA" id="ARBA00022679"/>
    </source>
</evidence>
<dbReference type="GO" id="GO:0005856">
    <property type="term" value="C:cytoskeleton"/>
    <property type="evidence" value="ECO:0007669"/>
    <property type="project" value="TreeGrafter"/>
</dbReference>
<dbReference type="InterPro" id="IPR050494">
    <property type="entry name" value="Ser_Thr_dual-spec_kinase"/>
</dbReference>
<feature type="compositionally biased region" description="Low complexity" evidence="8">
    <location>
        <begin position="330"/>
        <end position="340"/>
    </location>
</feature>
<feature type="compositionally biased region" description="Polar residues" evidence="8">
    <location>
        <begin position="267"/>
        <end position="304"/>
    </location>
</feature>
<evidence type="ECO:0000256" key="7">
    <source>
        <dbReference type="PROSITE-ProRule" id="PRU10141"/>
    </source>
</evidence>
<evidence type="ECO:0000259" key="9">
    <source>
        <dbReference type="PROSITE" id="PS50011"/>
    </source>
</evidence>
<feature type="compositionally biased region" description="Polar residues" evidence="8">
    <location>
        <begin position="553"/>
        <end position="564"/>
    </location>
</feature>
<evidence type="ECO:0000256" key="6">
    <source>
        <dbReference type="ARBA" id="ARBA00022840"/>
    </source>
</evidence>
<feature type="region of interest" description="Disordered" evidence="8">
    <location>
        <begin position="964"/>
        <end position="1232"/>
    </location>
</feature>
<feature type="compositionally biased region" description="Basic and acidic residues" evidence="8">
    <location>
        <begin position="1138"/>
        <end position="1147"/>
    </location>
</feature>
<dbReference type="InterPro" id="IPR008271">
    <property type="entry name" value="Ser/Thr_kinase_AS"/>
</dbReference>
<feature type="region of interest" description="Disordered" evidence="8">
    <location>
        <begin position="1"/>
        <end position="836"/>
    </location>
</feature>
<dbReference type="PANTHER" id="PTHR24058:SF22">
    <property type="entry name" value="DUAL SPECIFICITY TYROSINE-PHOSPHORYLATION-REGULATED KINASE 4"/>
    <property type="match status" value="1"/>
</dbReference>
<evidence type="ECO:0000313" key="10">
    <source>
        <dbReference type="EMBL" id="RMY50589.1"/>
    </source>
</evidence>
<dbReference type="InterPro" id="IPR000719">
    <property type="entry name" value="Prot_kinase_dom"/>
</dbReference>
<feature type="compositionally biased region" description="Basic and acidic residues" evidence="8">
    <location>
        <begin position="1012"/>
        <end position="1025"/>
    </location>
</feature>
<feature type="compositionally biased region" description="Polar residues" evidence="8">
    <location>
        <begin position="1148"/>
        <end position="1166"/>
    </location>
</feature>
<feature type="compositionally biased region" description="Low complexity" evidence="8">
    <location>
        <begin position="1743"/>
        <end position="1773"/>
    </location>
</feature>
<dbReference type="GO" id="GO:0005524">
    <property type="term" value="F:ATP binding"/>
    <property type="evidence" value="ECO:0007669"/>
    <property type="project" value="UniProtKB-UniRule"/>
</dbReference>
<protein>
    <recommendedName>
        <fullName evidence="9">Protein kinase domain-containing protein</fullName>
    </recommendedName>
</protein>
<dbReference type="OrthoDB" id="9332038at2759"/>
<dbReference type="GO" id="GO:0005737">
    <property type="term" value="C:cytoplasm"/>
    <property type="evidence" value="ECO:0007669"/>
    <property type="project" value="TreeGrafter"/>
</dbReference>
<feature type="region of interest" description="Disordered" evidence="8">
    <location>
        <begin position="1677"/>
        <end position="1785"/>
    </location>
</feature>
<comment type="similarity">
    <text evidence="1">Belongs to the protein kinase superfamily. CMGC Ser/Thr protein kinase family. MNB/DYRK subfamily.</text>
</comment>
<dbReference type="InterPro" id="IPR011009">
    <property type="entry name" value="Kinase-like_dom_sf"/>
</dbReference>
<feature type="compositionally biased region" description="Low complexity" evidence="8">
    <location>
        <begin position="582"/>
        <end position="602"/>
    </location>
</feature>
<accession>A0A3M7CF20</accession>
<feature type="compositionally biased region" description="Polar residues" evidence="8">
    <location>
        <begin position="651"/>
        <end position="660"/>
    </location>
</feature>
<dbReference type="InterPro" id="IPR017441">
    <property type="entry name" value="Protein_kinase_ATP_BS"/>
</dbReference>
<feature type="compositionally biased region" description="Polar residues" evidence="8">
    <location>
        <begin position="158"/>
        <end position="172"/>
    </location>
</feature>
<keyword evidence="5" id="KW-0418">Kinase</keyword>
<evidence type="ECO:0000256" key="4">
    <source>
        <dbReference type="ARBA" id="ARBA00022741"/>
    </source>
</evidence>
<feature type="compositionally biased region" description="Polar residues" evidence="8">
    <location>
        <begin position="350"/>
        <end position="362"/>
    </location>
</feature>
<feature type="compositionally biased region" description="Low complexity" evidence="8">
    <location>
        <begin position="1819"/>
        <end position="1835"/>
    </location>
</feature>
<feature type="compositionally biased region" description="Polar residues" evidence="8">
    <location>
        <begin position="441"/>
        <end position="457"/>
    </location>
</feature>
<dbReference type="VEuPathDB" id="FungiDB:BTJ68_01899"/>
<name>A0A3M7CF20_HORWE</name>
<feature type="compositionally biased region" description="Polar residues" evidence="8">
    <location>
        <begin position="719"/>
        <end position="748"/>
    </location>
</feature>
<dbReference type="Pfam" id="PF00069">
    <property type="entry name" value="Pkinase"/>
    <property type="match status" value="1"/>
</dbReference>
<evidence type="ECO:0000256" key="8">
    <source>
        <dbReference type="SAM" id="MobiDB-lite"/>
    </source>
</evidence>
<dbReference type="Gene3D" id="3.30.200.20">
    <property type="entry name" value="Phosphorylase Kinase, domain 1"/>
    <property type="match status" value="1"/>
</dbReference>
<dbReference type="EMBL" id="QWIP01001026">
    <property type="protein sequence ID" value="RMY50589.1"/>
    <property type="molecule type" value="Genomic_DNA"/>
</dbReference>
<evidence type="ECO:0000313" key="11">
    <source>
        <dbReference type="Proteomes" id="UP000269276"/>
    </source>
</evidence>
<dbReference type="SUPFAM" id="SSF56112">
    <property type="entry name" value="Protein kinase-like (PK-like)"/>
    <property type="match status" value="1"/>
</dbReference>
<proteinExistence type="inferred from homology"/>
<gene>
    <name evidence="10" type="ORF">D0863_14835</name>
</gene>
<feature type="compositionally biased region" description="Polar residues" evidence="8">
    <location>
        <begin position="1774"/>
        <end position="1785"/>
    </location>
</feature>
<evidence type="ECO:0000256" key="5">
    <source>
        <dbReference type="ARBA" id="ARBA00022777"/>
    </source>
</evidence>
<feature type="compositionally biased region" description="Polar residues" evidence="8">
    <location>
        <begin position="1706"/>
        <end position="1720"/>
    </location>
</feature>
<feature type="compositionally biased region" description="Pro residues" evidence="8">
    <location>
        <begin position="78"/>
        <end position="94"/>
    </location>
</feature>
<dbReference type="SMART" id="SM00220">
    <property type="entry name" value="S_TKc"/>
    <property type="match status" value="1"/>
</dbReference>
<dbReference type="GO" id="GO:0004674">
    <property type="term" value="F:protein serine/threonine kinase activity"/>
    <property type="evidence" value="ECO:0007669"/>
    <property type="project" value="UniProtKB-KW"/>
</dbReference>
<organism evidence="10 11">
    <name type="scientific">Hortaea werneckii</name>
    <name type="common">Black yeast</name>
    <name type="synonym">Cladosporium werneckii</name>
    <dbReference type="NCBI Taxonomy" id="91943"/>
    <lineage>
        <taxon>Eukaryota</taxon>
        <taxon>Fungi</taxon>
        <taxon>Dikarya</taxon>
        <taxon>Ascomycota</taxon>
        <taxon>Pezizomycotina</taxon>
        <taxon>Dothideomycetes</taxon>
        <taxon>Dothideomycetidae</taxon>
        <taxon>Mycosphaerellales</taxon>
        <taxon>Teratosphaeriaceae</taxon>
        <taxon>Hortaea</taxon>
    </lineage>
</organism>
<feature type="compositionally biased region" description="Low complexity" evidence="8">
    <location>
        <begin position="677"/>
        <end position="691"/>
    </location>
</feature>
<feature type="compositionally biased region" description="Polar residues" evidence="8">
    <location>
        <begin position="101"/>
        <end position="113"/>
    </location>
</feature>
<dbReference type="Proteomes" id="UP000269276">
    <property type="component" value="Unassembled WGS sequence"/>
</dbReference>
<feature type="compositionally biased region" description="Polar residues" evidence="8">
    <location>
        <begin position="1727"/>
        <end position="1739"/>
    </location>
</feature>
<sequence>MTARAAKYARTGNATDTADVHAFRKPSAPASASKPPGQGGERTPNITTRRKPTLRENVRVPSGPRELPRSPSKRSNPNPTPPTSTPTAAQPPPAAANSRSFSNNHSLPPTSKFSEFRGRLPSAQQPQHSSAEETDSPTTPAEKAHDGFDFVPTMNFDDFQSSITDPNWTSPLLSEFPTHSGGRALPKEPEPNITQRPDTMPRARGTSSLQAKVTTGSRDRQENDGSQAAEGKQGGHSRSVSFRKKLVSGQPAAAKTQTLQQKAQDQSLPPSASQPNLSVRTKRQNTMPSSTTTPSLHATPQAGNSAARAPRKSITGSAAISNAMSERHGSGSTQGSITTSNVSSDAAPPHQQSGPKRTTSLSKSRHPNFHHTNSAENQDLPRLAPSSANTQSRAARVKSMQAPPRDANAATNFNLNPDTPDRADRAGRGAKSQGSRDRALTPSSVNSASKRQSTVSGRASGLGARTISPTDARRIKRMSMANAPPMPIPSANLPKASGPPTPNEDLQHNSAWPTKASGAVDVPRVAQPSPSFIPRRTSNNSGSARASPERVTQFPNLPSATQSAWPDAAGGGVTARQARPGSLSSKSSYQSLLSRDNSSSRLPTPKPRSGSTASLSRQDNQFMTQSQDDNELVPPVPAIPKAYESPKEYDSSQYFPSPSGKSLGLGVESSDFDGRGSLLPPSAPATANPSPRGSLELTRQSGTEGKRSGEINRGHKRQSTLGAPSSALPTSGAATTAGSRMASTSSRPQPDPAGRRNNNLQPLRLPPLNLMPLSSKFSSALSQQQQQQQQQQQVPKTPASLPHPTKEIEQRADYNTAHTPEPRRMATKTPSTPMTASKATFWKRHDEAAKGLRSSSSHHALRDATGGFEDPGMSTRFFDDSSDPDTAGGVGVGVKRSSGMPISGKKLGRGITPFASGSLPKGSGEFAKLQARAASGDYSSAYSGGNGSIGDDYDLGVFAEHLNLRGTKQRQDPGAAARPKTSGHVSTTQTSAKVGTPSSGESPVVEQPPARHLPEVPSGKKESGGLRRKLSLGWRRSSSKAAQHPEHKSSNQTGQPSPAMPTADTSSLADRAEKQREQKAHETGDKLSIAQQRRSQMPPPPTTKAGGLPTSQTWSGDVSNLQSSQLLQVGGTSSARPSLDESKRKSTIDSPQQNTVNGEAEQSIQQHPVAAKTRALHSEHGPQPVNSSGSRATSWANFGAGAQSGQRSATNGTSIAKPTTAPKHNKTASSTISAIVKDKDDFSADDEMKRLSQKRRDVDVAAKETEALKARATARPPMSPLSCLHDRHCALNIFERGEIVDYDKDGVFFTGTRNAKKIIGSLTSPMGATPSDGSKNGNYGYDDERGDYNIVLGDHLAYRYEVIDVLGKGSFGQVVRCVDHKEGGVVAVKIIRNKKRFHQQALVEVGILGRLGEWDPDGSYATLSITGSFYFRNHLCIVTPCLSINLYELIRAHNFTGFSLPLIRRFSRQLLACLILLQQKRIIHCDLKPENILLCEARKADVRVIDFGSSCKEEEKVYTYIQSRFYRSPEVILGSSYGLGIDMWSFGCILAELWTGYPLFPGENEQEQLACIMEIFGPPDRHLVERCTRKKLFFDSVGKPRVTVSSKGRRRRPSSKTLAQALKTDDDAFVDFIARCLRWDPDRRMKPSEAISHPFITNTTLNARPGIPDEARRAARARSTAAGPTAAAVANGTNAPASSPVKRNAFAQQAQTTPAISKTKASGGLQEASTPQQQPSTIRSIFPPAASAANAPQASPSKPSAGAAGAGNPTNSSRRQSLAPSSIGNAAASTAAGSKRGANGAVLTGSAGGGLMSGQRNPSGNMAAAAASASMSHGGNSAGHGGSSRWRA</sequence>
<reference evidence="10 11" key="1">
    <citation type="journal article" date="2018" name="BMC Genomics">
        <title>Genomic evidence for intraspecific hybridization in a clonal and extremely halotolerant yeast.</title>
        <authorList>
            <person name="Gostincar C."/>
            <person name="Stajich J.E."/>
            <person name="Zupancic J."/>
            <person name="Zalar P."/>
            <person name="Gunde-Cimerman N."/>
        </authorList>
    </citation>
    <scope>NUCLEOTIDE SEQUENCE [LARGE SCALE GENOMIC DNA]</scope>
    <source>
        <strain evidence="10 11">EXF-2682</strain>
    </source>
</reference>